<protein>
    <submittedName>
        <fullName evidence="2">Uncharacterized protein</fullName>
    </submittedName>
</protein>
<reference evidence="2 3" key="1">
    <citation type="submission" date="2021-03" db="EMBL/GenBank/DDBJ databases">
        <title>Identification of novel Bacillus strains.</title>
        <authorList>
            <person name="Xiao Z."/>
            <person name="Li Y."/>
            <person name="Shen J."/>
        </authorList>
    </citation>
    <scope>NUCLEOTIDE SEQUENCE [LARGE SCALE GENOMIC DNA]</scope>
    <source>
        <strain evidence="2 3">SY8</strain>
    </source>
</reference>
<evidence type="ECO:0000256" key="1">
    <source>
        <dbReference type="SAM" id="Phobius"/>
    </source>
</evidence>
<dbReference type="RefSeq" id="WP_098537290.1">
    <property type="nucleotide sequence ID" value="NZ_JAGDQJ010000074.1"/>
</dbReference>
<sequence length="72" mass="8261">MLKEKRYKKTTKKTVEEKQTATTKTVIHITETEVVKTQKKKSQNGDSNSFQWQGVVDWFIAITAIIVSVFKG</sequence>
<keyword evidence="1" id="KW-1133">Transmembrane helix</keyword>
<comment type="caution">
    <text evidence="2">The sequence shown here is derived from an EMBL/GenBank/DDBJ whole genome shotgun (WGS) entry which is preliminary data.</text>
</comment>
<name>A0ABS3P672_9BACI</name>
<keyword evidence="1" id="KW-0472">Membrane</keyword>
<gene>
    <name evidence="2" type="ORF">J4P90_26255</name>
</gene>
<dbReference type="Proteomes" id="UP000677611">
    <property type="component" value="Unassembled WGS sequence"/>
</dbReference>
<dbReference type="EMBL" id="JAGDQJ010000074">
    <property type="protein sequence ID" value="MBO1628615.1"/>
    <property type="molecule type" value="Genomic_DNA"/>
</dbReference>
<evidence type="ECO:0000313" key="3">
    <source>
        <dbReference type="Proteomes" id="UP000677611"/>
    </source>
</evidence>
<organism evidence="2 3">
    <name type="scientific">Bacillus arachidis</name>
    <dbReference type="NCBI Taxonomy" id="2819290"/>
    <lineage>
        <taxon>Bacteria</taxon>
        <taxon>Bacillati</taxon>
        <taxon>Bacillota</taxon>
        <taxon>Bacilli</taxon>
        <taxon>Bacillales</taxon>
        <taxon>Bacillaceae</taxon>
        <taxon>Bacillus</taxon>
    </lineage>
</organism>
<accession>A0ABS3P672</accession>
<evidence type="ECO:0000313" key="2">
    <source>
        <dbReference type="EMBL" id="MBO1628615.1"/>
    </source>
</evidence>
<keyword evidence="1" id="KW-0812">Transmembrane</keyword>
<feature type="transmembrane region" description="Helical" evidence="1">
    <location>
        <begin position="50"/>
        <end position="70"/>
    </location>
</feature>
<proteinExistence type="predicted"/>
<keyword evidence="3" id="KW-1185">Reference proteome</keyword>